<evidence type="ECO:0000256" key="2">
    <source>
        <dbReference type="ARBA" id="ARBA00022840"/>
    </source>
</evidence>
<dbReference type="InterPro" id="IPR035965">
    <property type="entry name" value="PAS-like_dom_sf"/>
</dbReference>
<dbReference type="InterPro" id="IPR001789">
    <property type="entry name" value="Sig_transdc_resp-reg_receiver"/>
</dbReference>
<dbReference type="Pfam" id="PF08448">
    <property type="entry name" value="PAS_4"/>
    <property type="match status" value="1"/>
</dbReference>
<dbReference type="CDD" id="cd00130">
    <property type="entry name" value="PAS"/>
    <property type="match status" value="1"/>
</dbReference>
<dbReference type="CDD" id="cd17569">
    <property type="entry name" value="REC_HupR-like"/>
    <property type="match status" value="1"/>
</dbReference>
<dbReference type="PROSITE" id="PS00675">
    <property type="entry name" value="SIGMA54_INTERACT_1"/>
    <property type="match status" value="1"/>
</dbReference>
<keyword evidence="6" id="KW-0597">Phosphoprotein</keyword>
<dbReference type="FunFam" id="3.40.50.300:FF:000006">
    <property type="entry name" value="DNA-binding transcriptional regulator NtrC"/>
    <property type="match status" value="1"/>
</dbReference>
<keyword evidence="4" id="KW-0238">DNA-binding</keyword>
<dbReference type="CDD" id="cd00009">
    <property type="entry name" value="AAA"/>
    <property type="match status" value="1"/>
</dbReference>
<sequence>MTEPAQDKPRILYVDDEKENLISFKYIFKGEYEIHLATSPQEAYEKMLRHPIQIVIADQKMPGETGVAFLERILPEFPDTVRMIVTGYSDMEAVIHAINRSKIHYYFQKPWNEDEMKMVIDDALRACQERKNSIVLLEGLERSNTDLARKVTHLERKVEEKTRLLEKIRQSGEQLSLSEERLRAIFEVAQDCIFIKDASLKYTQVNPAMLKFLDADAENIIGHTDADIFARGVADEIRNMELRVLKGQAIEAEHTIDLNGSSMTLSSSRMPMRDSVARVTGICGIIRDVTGRRESKPSAKLESELFKSAAMSSTLRKVLLAAKNETTVLFLGESGSGKDYLAKYLHGESNRSGGPFFTINCAALAPELADSELFGHESGAFTGARGRKRGLLELAEGGTLLLNEIGELPIQLQAKLLTFLDTQSFTRVGGEKYVTVNARLIAATNRDLEIEVQRGNFRNDLFYRLNVFPIKVPPLRDRIDDLPILLQHLLASLSHKLGVQKTPHIDPGAMDALKHYDWPGNVRELENVLERAIILSNKGEITRSDLTMLCGAAIDRGNQSNHDLAASLPEGTGMNEILRNTKYCLVSEALHRCGGSIKNTASLLGISRGSLKHYLKHLNIPR</sequence>
<dbReference type="Pfam" id="PF25601">
    <property type="entry name" value="AAA_lid_14"/>
    <property type="match status" value="1"/>
</dbReference>
<dbReference type="InterPro" id="IPR002078">
    <property type="entry name" value="Sigma_54_int"/>
</dbReference>
<feature type="coiled-coil region" evidence="7">
    <location>
        <begin position="137"/>
        <end position="171"/>
    </location>
</feature>
<keyword evidence="3" id="KW-0805">Transcription regulation</keyword>
<comment type="caution">
    <text evidence="12">The sequence shown here is derived from an EMBL/GenBank/DDBJ whole genome shotgun (WGS) entry which is preliminary data.</text>
</comment>
<dbReference type="InterPro" id="IPR009057">
    <property type="entry name" value="Homeodomain-like_sf"/>
</dbReference>
<dbReference type="PROSITE" id="PS00688">
    <property type="entry name" value="SIGMA54_INTERACT_3"/>
    <property type="match status" value="1"/>
</dbReference>
<accession>A0A9D6V406</accession>
<feature type="modified residue" description="4-aspartylphosphate" evidence="6">
    <location>
        <position position="58"/>
    </location>
</feature>
<evidence type="ECO:0000259" key="10">
    <source>
        <dbReference type="PROSITE" id="PS50112"/>
    </source>
</evidence>
<dbReference type="Proteomes" id="UP000807825">
    <property type="component" value="Unassembled WGS sequence"/>
</dbReference>
<dbReference type="PANTHER" id="PTHR32071">
    <property type="entry name" value="TRANSCRIPTIONAL REGULATORY PROTEIN"/>
    <property type="match status" value="1"/>
</dbReference>
<dbReference type="Pfam" id="PF00158">
    <property type="entry name" value="Sigma54_activat"/>
    <property type="match status" value="1"/>
</dbReference>
<dbReference type="SUPFAM" id="SSF52540">
    <property type="entry name" value="P-loop containing nucleoside triphosphate hydrolases"/>
    <property type="match status" value="1"/>
</dbReference>
<dbReference type="Gene3D" id="1.10.8.60">
    <property type="match status" value="1"/>
</dbReference>
<dbReference type="NCBIfam" id="TIGR00229">
    <property type="entry name" value="sensory_box"/>
    <property type="match status" value="1"/>
</dbReference>
<dbReference type="Gene3D" id="3.40.50.300">
    <property type="entry name" value="P-loop containing nucleotide triphosphate hydrolases"/>
    <property type="match status" value="1"/>
</dbReference>
<keyword evidence="7" id="KW-0175">Coiled coil</keyword>
<dbReference type="PROSITE" id="PS50110">
    <property type="entry name" value="RESPONSE_REGULATORY"/>
    <property type="match status" value="1"/>
</dbReference>
<dbReference type="InterPro" id="IPR011006">
    <property type="entry name" value="CheY-like_superfamily"/>
</dbReference>
<evidence type="ECO:0000313" key="12">
    <source>
        <dbReference type="EMBL" id="MBI5251468.1"/>
    </source>
</evidence>
<feature type="domain" description="Sigma-54 factor interaction" evidence="8">
    <location>
        <begin position="304"/>
        <end position="534"/>
    </location>
</feature>
<dbReference type="InterPro" id="IPR013656">
    <property type="entry name" value="PAS_4"/>
</dbReference>
<dbReference type="Pfam" id="PF00072">
    <property type="entry name" value="Response_reg"/>
    <property type="match status" value="1"/>
</dbReference>
<dbReference type="SUPFAM" id="SSF55785">
    <property type="entry name" value="PYP-like sensor domain (PAS domain)"/>
    <property type="match status" value="1"/>
</dbReference>
<organism evidence="12 13">
    <name type="scientific">Desulfomonile tiedjei</name>
    <dbReference type="NCBI Taxonomy" id="2358"/>
    <lineage>
        <taxon>Bacteria</taxon>
        <taxon>Pseudomonadati</taxon>
        <taxon>Thermodesulfobacteriota</taxon>
        <taxon>Desulfomonilia</taxon>
        <taxon>Desulfomonilales</taxon>
        <taxon>Desulfomonilaceae</taxon>
        <taxon>Desulfomonile</taxon>
    </lineage>
</organism>
<dbReference type="Gene3D" id="3.30.450.20">
    <property type="entry name" value="PAS domain"/>
    <property type="match status" value="1"/>
</dbReference>
<dbReference type="InterPro" id="IPR058031">
    <property type="entry name" value="AAA_lid_NorR"/>
</dbReference>
<dbReference type="SMART" id="SM00448">
    <property type="entry name" value="REC"/>
    <property type="match status" value="1"/>
</dbReference>
<dbReference type="PANTHER" id="PTHR32071:SF117">
    <property type="entry name" value="PTS-DEPENDENT DIHYDROXYACETONE KINASE OPERON REGULATORY PROTEIN-RELATED"/>
    <property type="match status" value="1"/>
</dbReference>
<dbReference type="InterPro" id="IPR025944">
    <property type="entry name" value="Sigma_54_int_dom_CS"/>
</dbReference>
<dbReference type="GO" id="GO:0006355">
    <property type="term" value="P:regulation of DNA-templated transcription"/>
    <property type="evidence" value="ECO:0007669"/>
    <property type="project" value="InterPro"/>
</dbReference>
<evidence type="ECO:0000313" key="13">
    <source>
        <dbReference type="Proteomes" id="UP000807825"/>
    </source>
</evidence>
<dbReference type="PROSITE" id="PS50112">
    <property type="entry name" value="PAS"/>
    <property type="match status" value="1"/>
</dbReference>
<dbReference type="EMBL" id="JACRDE010000484">
    <property type="protein sequence ID" value="MBI5251468.1"/>
    <property type="molecule type" value="Genomic_DNA"/>
</dbReference>
<dbReference type="PROSITE" id="PS50113">
    <property type="entry name" value="PAC"/>
    <property type="match status" value="1"/>
</dbReference>
<dbReference type="InterPro" id="IPR003593">
    <property type="entry name" value="AAA+_ATPase"/>
</dbReference>
<name>A0A9D6V406_9BACT</name>
<evidence type="ECO:0000256" key="1">
    <source>
        <dbReference type="ARBA" id="ARBA00022741"/>
    </source>
</evidence>
<feature type="domain" description="Response regulatory" evidence="9">
    <location>
        <begin position="10"/>
        <end position="124"/>
    </location>
</feature>
<dbReference type="SUPFAM" id="SSF46689">
    <property type="entry name" value="Homeodomain-like"/>
    <property type="match status" value="1"/>
</dbReference>
<keyword evidence="5" id="KW-0804">Transcription</keyword>
<dbReference type="SUPFAM" id="SSF52172">
    <property type="entry name" value="CheY-like"/>
    <property type="match status" value="1"/>
</dbReference>
<proteinExistence type="predicted"/>
<evidence type="ECO:0000256" key="7">
    <source>
        <dbReference type="SAM" id="Coils"/>
    </source>
</evidence>
<evidence type="ECO:0000259" key="8">
    <source>
        <dbReference type="PROSITE" id="PS50045"/>
    </source>
</evidence>
<evidence type="ECO:0000259" key="9">
    <source>
        <dbReference type="PROSITE" id="PS50110"/>
    </source>
</evidence>
<evidence type="ECO:0000256" key="4">
    <source>
        <dbReference type="ARBA" id="ARBA00023125"/>
    </source>
</evidence>
<dbReference type="Gene3D" id="3.40.50.2300">
    <property type="match status" value="1"/>
</dbReference>
<dbReference type="SMART" id="SM00382">
    <property type="entry name" value="AAA"/>
    <property type="match status" value="1"/>
</dbReference>
<dbReference type="PROSITE" id="PS50045">
    <property type="entry name" value="SIGMA54_INTERACT_4"/>
    <property type="match status" value="1"/>
</dbReference>
<dbReference type="AlphaFoldDB" id="A0A9D6V406"/>
<dbReference type="InterPro" id="IPR000014">
    <property type="entry name" value="PAS"/>
</dbReference>
<keyword evidence="2" id="KW-0067">ATP-binding</keyword>
<dbReference type="InterPro" id="IPR025662">
    <property type="entry name" value="Sigma_54_int_dom_ATP-bd_1"/>
</dbReference>
<dbReference type="GO" id="GO:0005524">
    <property type="term" value="F:ATP binding"/>
    <property type="evidence" value="ECO:0007669"/>
    <property type="project" value="UniProtKB-KW"/>
</dbReference>
<evidence type="ECO:0000259" key="11">
    <source>
        <dbReference type="PROSITE" id="PS50113"/>
    </source>
</evidence>
<keyword evidence="1" id="KW-0547">Nucleotide-binding</keyword>
<dbReference type="InterPro" id="IPR027417">
    <property type="entry name" value="P-loop_NTPase"/>
</dbReference>
<evidence type="ECO:0000256" key="5">
    <source>
        <dbReference type="ARBA" id="ARBA00023163"/>
    </source>
</evidence>
<dbReference type="InterPro" id="IPR000700">
    <property type="entry name" value="PAS-assoc_C"/>
</dbReference>
<dbReference type="SMART" id="SM00091">
    <property type="entry name" value="PAS"/>
    <property type="match status" value="1"/>
</dbReference>
<protein>
    <submittedName>
        <fullName evidence="12">Sigma 54-interacting transcriptional regulator</fullName>
    </submittedName>
</protein>
<dbReference type="Gene3D" id="1.10.10.60">
    <property type="entry name" value="Homeodomain-like"/>
    <property type="match status" value="1"/>
</dbReference>
<dbReference type="GO" id="GO:0003677">
    <property type="term" value="F:DNA binding"/>
    <property type="evidence" value="ECO:0007669"/>
    <property type="project" value="UniProtKB-KW"/>
</dbReference>
<reference evidence="12" key="1">
    <citation type="submission" date="2020-07" db="EMBL/GenBank/DDBJ databases">
        <title>Huge and variable diversity of episymbiotic CPR bacteria and DPANN archaea in groundwater ecosystems.</title>
        <authorList>
            <person name="He C.Y."/>
            <person name="Keren R."/>
            <person name="Whittaker M."/>
            <person name="Farag I.F."/>
            <person name="Doudna J."/>
            <person name="Cate J.H.D."/>
            <person name="Banfield J.F."/>
        </authorList>
    </citation>
    <scope>NUCLEOTIDE SEQUENCE</scope>
    <source>
        <strain evidence="12">NC_groundwater_1664_Pr3_B-0.1um_52_9</strain>
    </source>
</reference>
<dbReference type="GO" id="GO:0000160">
    <property type="term" value="P:phosphorelay signal transduction system"/>
    <property type="evidence" value="ECO:0007669"/>
    <property type="project" value="InterPro"/>
</dbReference>
<feature type="domain" description="PAS" evidence="10">
    <location>
        <begin position="178"/>
        <end position="248"/>
    </location>
</feature>
<evidence type="ECO:0000256" key="6">
    <source>
        <dbReference type="PROSITE-ProRule" id="PRU00169"/>
    </source>
</evidence>
<feature type="domain" description="PAC" evidence="11">
    <location>
        <begin position="238"/>
        <end position="301"/>
    </location>
</feature>
<evidence type="ECO:0000256" key="3">
    <source>
        <dbReference type="ARBA" id="ARBA00023015"/>
    </source>
</evidence>
<gene>
    <name evidence="12" type="ORF">HY912_18420</name>
</gene>